<gene>
    <name evidence="5" type="ORF">g.191</name>
</gene>
<dbReference type="Gene3D" id="2.30.30.30">
    <property type="match status" value="1"/>
</dbReference>
<keyword evidence="2" id="KW-0539">Nucleus</keyword>
<feature type="domain" description="Spt5 C-terminal" evidence="4">
    <location>
        <begin position="169"/>
        <end position="273"/>
    </location>
</feature>
<dbReference type="AlphaFoldDB" id="A0A1B6GHK5"/>
<accession>A0A1B6GHK5</accession>
<dbReference type="Pfam" id="PF23291">
    <property type="entry name" value="KOW4_SPT5"/>
    <property type="match status" value="1"/>
</dbReference>
<dbReference type="InterPro" id="IPR041978">
    <property type="entry name" value="KOW_Spt5_5"/>
</dbReference>
<dbReference type="Pfam" id="PF23290">
    <property type="entry name" value="KOW5_SPT5"/>
    <property type="match status" value="1"/>
</dbReference>
<evidence type="ECO:0000256" key="2">
    <source>
        <dbReference type="ARBA" id="ARBA00023242"/>
    </source>
</evidence>
<dbReference type="EMBL" id="GECZ01007864">
    <property type="protein sequence ID" value="JAS61905.1"/>
    <property type="molecule type" value="Transcribed_RNA"/>
</dbReference>
<dbReference type="GO" id="GO:0032044">
    <property type="term" value="C:DSIF complex"/>
    <property type="evidence" value="ECO:0007669"/>
    <property type="project" value="TreeGrafter"/>
</dbReference>
<evidence type="ECO:0000256" key="3">
    <source>
        <dbReference type="SAM" id="MobiDB-lite"/>
    </source>
</evidence>
<feature type="region of interest" description="Disordered" evidence="3">
    <location>
        <begin position="65"/>
        <end position="98"/>
    </location>
</feature>
<feature type="compositionally biased region" description="Polar residues" evidence="3">
    <location>
        <begin position="197"/>
        <end position="211"/>
    </location>
</feature>
<feature type="compositionally biased region" description="Polar residues" evidence="3">
    <location>
        <begin position="236"/>
        <end position="271"/>
    </location>
</feature>
<dbReference type="InterPro" id="IPR041977">
    <property type="entry name" value="KOW_Spt5_4"/>
</dbReference>
<name>A0A1B6GHK5_9HEMI</name>
<dbReference type="SMART" id="SM01104">
    <property type="entry name" value="CTD"/>
    <property type="match status" value="1"/>
</dbReference>
<reference evidence="5" key="1">
    <citation type="submission" date="2015-11" db="EMBL/GenBank/DDBJ databases">
        <title>De novo transcriptome assembly of four potential Pierce s Disease insect vectors from Arizona vineyards.</title>
        <authorList>
            <person name="Tassone E.E."/>
        </authorList>
    </citation>
    <scope>NUCLEOTIDE SEQUENCE</scope>
</reference>
<dbReference type="InterPro" id="IPR024945">
    <property type="entry name" value="Spt5_C_dom"/>
</dbReference>
<feature type="non-terminal residue" evidence="5">
    <location>
        <position position="327"/>
    </location>
</feature>
<dbReference type="PANTHER" id="PTHR11125:SF7">
    <property type="entry name" value="TRANSCRIPTION ELONGATION FACTOR SPT5"/>
    <property type="match status" value="1"/>
</dbReference>
<dbReference type="GO" id="GO:0003729">
    <property type="term" value="F:mRNA binding"/>
    <property type="evidence" value="ECO:0007669"/>
    <property type="project" value="TreeGrafter"/>
</dbReference>
<dbReference type="CDD" id="cd06085">
    <property type="entry name" value="KOW_Spt5_5"/>
    <property type="match status" value="1"/>
</dbReference>
<dbReference type="InterPro" id="IPR014722">
    <property type="entry name" value="Rib_uL2_dom2"/>
</dbReference>
<feature type="region of interest" description="Disordered" evidence="3">
    <location>
        <begin position="194"/>
        <end position="271"/>
    </location>
</feature>
<feature type="non-terminal residue" evidence="5">
    <location>
        <position position="1"/>
    </location>
</feature>
<dbReference type="GO" id="GO:0006368">
    <property type="term" value="P:transcription elongation by RNA polymerase II"/>
    <property type="evidence" value="ECO:0007669"/>
    <property type="project" value="TreeGrafter"/>
</dbReference>
<dbReference type="GO" id="GO:0032784">
    <property type="term" value="P:regulation of DNA-templated transcription elongation"/>
    <property type="evidence" value="ECO:0007669"/>
    <property type="project" value="InterPro"/>
</dbReference>
<dbReference type="CDD" id="cd06084">
    <property type="entry name" value="KOW_Spt5_4"/>
    <property type="match status" value="1"/>
</dbReference>
<feature type="compositionally biased region" description="Low complexity" evidence="3">
    <location>
        <begin position="220"/>
        <end position="235"/>
    </location>
</feature>
<dbReference type="GO" id="GO:0006357">
    <property type="term" value="P:regulation of transcription by RNA polymerase II"/>
    <property type="evidence" value="ECO:0007669"/>
    <property type="project" value="InterPro"/>
</dbReference>
<protein>
    <recommendedName>
        <fullName evidence="4">Spt5 C-terminal domain-containing protein</fullName>
    </recommendedName>
</protein>
<organism evidence="5">
    <name type="scientific">Cuerna arida</name>
    <dbReference type="NCBI Taxonomy" id="1464854"/>
    <lineage>
        <taxon>Eukaryota</taxon>
        <taxon>Metazoa</taxon>
        <taxon>Ecdysozoa</taxon>
        <taxon>Arthropoda</taxon>
        <taxon>Hexapoda</taxon>
        <taxon>Insecta</taxon>
        <taxon>Pterygota</taxon>
        <taxon>Neoptera</taxon>
        <taxon>Paraneoptera</taxon>
        <taxon>Hemiptera</taxon>
        <taxon>Auchenorrhyncha</taxon>
        <taxon>Membracoidea</taxon>
        <taxon>Cicadellidae</taxon>
        <taxon>Cicadellinae</taxon>
        <taxon>Proconiini</taxon>
        <taxon>Cuerna</taxon>
    </lineage>
</organism>
<comment type="subcellular location">
    <subcellularLocation>
        <location evidence="1">Nucleus</location>
    </subcellularLocation>
</comment>
<dbReference type="PANTHER" id="PTHR11125">
    <property type="entry name" value="SUPPRESSOR OF TY 5"/>
    <property type="match status" value="1"/>
</dbReference>
<evidence type="ECO:0000259" key="4">
    <source>
        <dbReference type="SMART" id="SM01104"/>
    </source>
</evidence>
<sequence length="327" mass="34718">SGRSGVIRHLCRNFAFLYSREYTDNGGIFVCKTKHLNLVGGSKVSSGSGEMATQFGYMSPRIHSPMHHRSSPMPGGTEFKRPFQPGPGGGSGGRSMHDRDLIGRTIKISSGPYKNNIGIVKDAKVSTVRVELHSDCTTIWVDRNNIGLVDTPSKDGSVSSYAKTPLHLGSQTPMYSLGNKTPLIDAGARTPVHFASMTPTQDGSRTPNFNASEWGETGMPSNLFSPSSTSSPANNAQTPSPMNQYAQASPLNPTMGYQQSPGSVQSATYGQSPMSNYSSGTYSPAGSYNAQTPTTAGAAAADGLPPGTDWFSVDLEVRITENHYVPG</sequence>
<evidence type="ECO:0000256" key="1">
    <source>
        <dbReference type="ARBA" id="ARBA00004123"/>
    </source>
</evidence>
<proteinExistence type="predicted"/>
<evidence type="ECO:0000313" key="5">
    <source>
        <dbReference type="EMBL" id="JAS61905.1"/>
    </source>
</evidence>
<dbReference type="InterPro" id="IPR039659">
    <property type="entry name" value="SPT5"/>
</dbReference>